<dbReference type="InterPro" id="IPR001374">
    <property type="entry name" value="R3H_dom"/>
</dbReference>
<feature type="region of interest" description="Disordered" evidence="3">
    <location>
        <begin position="1"/>
        <end position="54"/>
    </location>
</feature>
<dbReference type="Gene3D" id="6.10.140.1230">
    <property type="match status" value="1"/>
</dbReference>
<dbReference type="InterPro" id="IPR005024">
    <property type="entry name" value="Snf7_fam"/>
</dbReference>
<protein>
    <submittedName>
        <fullName evidence="5">Charged multivesicular body protein 7</fullName>
    </submittedName>
</protein>
<evidence type="ECO:0000313" key="5">
    <source>
        <dbReference type="EMBL" id="ELW72183.1"/>
    </source>
</evidence>
<keyword evidence="2" id="KW-0175">Coiled coil</keyword>
<feature type="domain" description="R3H" evidence="4">
    <location>
        <begin position="527"/>
        <end position="592"/>
    </location>
</feature>
<dbReference type="STRING" id="246437.L9LBA5"/>
<dbReference type="Pfam" id="PF03357">
    <property type="entry name" value="Snf7"/>
    <property type="match status" value="1"/>
</dbReference>
<dbReference type="Pfam" id="PF01424">
    <property type="entry name" value="R3H"/>
    <property type="match status" value="1"/>
</dbReference>
<organism evidence="5 6">
    <name type="scientific">Tupaia chinensis</name>
    <name type="common">Chinese tree shrew</name>
    <name type="synonym">Tupaia belangeri chinensis</name>
    <dbReference type="NCBI Taxonomy" id="246437"/>
    <lineage>
        <taxon>Eukaryota</taxon>
        <taxon>Metazoa</taxon>
        <taxon>Chordata</taxon>
        <taxon>Craniata</taxon>
        <taxon>Vertebrata</taxon>
        <taxon>Euteleostomi</taxon>
        <taxon>Mammalia</taxon>
        <taxon>Eutheria</taxon>
        <taxon>Euarchontoglires</taxon>
        <taxon>Scandentia</taxon>
        <taxon>Tupaiidae</taxon>
        <taxon>Tupaia</taxon>
    </lineage>
</organism>
<dbReference type="eggNOG" id="KOG2911">
    <property type="taxonomic scope" value="Eukaryota"/>
</dbReference>
<feature type="region of interest" description="Disordered" evidence="3">
    <location>
        <begin position="599"/>
        <end position="787"/>
    </location>
</feature>
<dbReference type="PANTHER" id="PTHR21678:SF6">
    <property type="entry name" value="R3H AND COILED-COIL DOMAIN-CONTAINING PROTEIN 1"/>
    <property type="match status" value="1"/>
</dbReference>
<reference evidence="6" key="2">
    <citation type="journal article" date="2013" name="Nat. Commun.">
        <title>Genome of the Chinese tree shrew.</title>
        <authorList>
            <person name="Fan Y."/>
            <person name="Huang Z.Y."/>
            <person name="Cao C.C."/>
            <person name="Chen C.S."/>
            <person name="Chen Y.X."/>
            <person name="Fan D.D."/>
            <person name="He J."/>
            <person name="Hou H.L."/>
            <person name="Hu L."/>
            <person name="Hu X.T."/>
            <person name="Jiang X.T."/>
            <person name="Lai R."/>
            <person name="Lang Y.S."/>
            <person name="Liang B."/>
            <person name="Liao S.G."/>
            <person name="Mu D."/>
            <person name="Ma Y.Y."/>
            <person name="Niu Y.Y."/>
            <person name="Sun X.Q."/>
            <person name="Xia J.Q."/>
            <person name="Xiao J."/>
            <person name="Xiong Z.Q."/>
            <person name="Xu L."/>
            <person name="Yang L."/>
            <person name="Zhang Y."/>
            <person name="Zhao W."/>
            <person name="Zhao X.D."/>
            <person name="Zheng Y.T."/>
            <person name="Zhou J.M."/>
            <person name="Zhu Y.B."/>
            <person name="Zhang G.J."/>
            <person name="Wang J."/>
            <person name="Yao Y.G."/>
        </authorList>
    </citation>
    <scope>NUCLEOTIDE SEQUENCE [LARGE SCALE GENOMIC DNA]</scope>
</reference>
<feature type="compositionally biased region" description="Basic residues" evidence="3">
    <location>
        <begin position="631"/>
        <end position="642"/>
    </location>
</feature>
<dbReference type="CDD" id="cd02638">
    <property type="entry name" value="R3H_unknown_1"/>
    <property type="match status" value="1"/>
</dbReference>
<dbReference type="AlphaFoldDB" id="L9LBA5"/>
<dbReference type="InterPro" id="IPR039884">
    <property type="entry name" value="R3HC1/R3HCL"/>
</dbReference>
<dbReference type="InterPro" id="IPR012677">
    <property type="entry name" value="Nucleotide-bd_a/b_plait_sf"/>
</dbReference>
<accession>L9LBA5</accession>
<evidence type="ECO:0000256" key="3">
    <source>
        <dbReference type="SAM" id="MobiDB-lite"/>
    </source>
</evidence>
<dbReference type="Pfam" id="PF25880">
    <property type="entry name" value="WHD_CHMP7_1st"/>
    <property type="match status" value="1"/>
</dbReference>
<proteinExistence type="inferred from homology"/>
<sequence length="948" mass="105292">MTEKEERNGSREGTRAEGVQGQGCVRRLGGAGVPMWSPERDAEAPAGGDPAGLFPPEWEEDEERMSFLFSAFKRSREVNSTDWDSKMGFWAPLVLSHSRRQGVVRLRLRDLQEAFQRKGSVPLGLATVLQDLLRRGELQRESDFMASVDSSWISWGVGVFLLKPLKWTLSNMLGDNKVPAEEVLVAVELLKEKAEEVYRLYQNSPLSSHPVVALSELSTLCANSCPDERTFYLVLLQLQKEKRVTVLEQNGEKIVKFARGPHAKVSPVNDVDVGVYQLMQSEQLLSRKVESLSQEAERCKEEARRACRAGKKQLALRSLKAKQRTEKRIEALHAKLDTVQGILDRIYASQTDQMVFNAYQAGVGALKLSMKDVTVEKAESLVDQIQELCDTQDEVSQTLAGGVTNGLDFDSEELEKELDFLLQDTTKEPLELPDNPHETFYTNSVPNPRISDAELEAELEKLSLSEGGLPFLYSLHYLYLSLPFTLSQLLPLLQDSLHFCKKFLLASPPVTLALLCLDGVFLSSAENDFVQRIQEELDRFLLQKQLAKVLLFPPLSSRLRYLIHRTAENFDLLSSFSVGEGWRRRTVICHADIRLPNSDSFSGPCRPPASYPGKNRGPRPTSNQGATVNRRGARAGPWHRGRKPDQPLYVPRVLRRPEGQASTSTPRPKGELPAGGVSEEPEDVGAGDPDSAQGLPASMTQGTEDLQGPDQSGENEPLPDPVGMEPLGPGSSSGKGDEVEMTTQPVSHLQPDVEEGSGSGLEKSTVAEDGEEEDVEAEGSGSCSEDDDNELLQEITNHLTEKEIQIEKIHMDTSSFIEELPGEKDLAHVVEIYNFEPALKTEDLLAIFSEFQEKGLKIQWVDDTHALGIFPCLDSAAEALTRDFSVLKIRPLTQGTKQSKLKALQRPKLLRLSKERPQTNTAVARRLVARALGLQHKKKERPAVHPQP</sequence>
<evidence type="ECO:0000256" key="2">
    <source>
        <dbReference type="SAM" id="Coils"/>
    </source>
</evidence>
<dbReference type="SMART" id="SM00393">
    <property type="entry name" value="R3H"/>
    <property type="match status" value="1"/>
</dbReference>
<dbReference type="PROSITE" id="PS51061">
    <property type="entry name" value="R3H"/>
    <property type="match status" value="1"/>
</dbReference>
<dbReference type="Proteomes" id="UP000011518">
    <property type="component" value="Unassembled WGS sequence"/>
</dbReference>
<dbReference type="GO" id="GO:0003676">
    <property type="term" value="F:nucleic acid binding"/>
    <property type="evidence" value="ECO:0007669"/>
    <property type="project" value="UniProtKB-UniRule"/>
</dbReference>
<dbReference type="SUPFAM" id="SSF82708">
    <property type="entry name" value="R3H domain"/>
    <property type="match status" value="1"/>
</dbReference>
<dbReference type="GO" id="GO:0007034">
    <property type="term" value="P:vacuolar transport"/>
    <property type="evidence" value="ECO:0007669"/>
    <property type="project" value="InterPro"/>
</dbReference>
<dbReference type="Gene3D" id="3.30.1370.50">
    <property type="entry name" value="R3H-like domain"/>
    <property type="match status" value="1"/>
</dbReference>
<evidence type="ECO:0000259" key="4">
    <source>
        <dbReference type="PROSITE" id="PS51061"/>
    </source>
</evidence>
<comment type="similarity">
    <text evidence="1">Belongs to the SNF7 family.</text>
</comment>
<gene>
    <name evidence="5" type="ORF">TREES_T100011404</name>
</gene>
<dbReference type="InterPro" id="IPR057471">
    <property type="entry name" value="CHMP7_WHD"/>
</dbReference>
<dbReference type="PANTHER" id="PTHR21678">
    <property type="entry name" value="GROWTH INHIBITION AND DIFFERENTIATION RELATED PROTEIN 88"/>
    <property type="match status" value="1"/>
</dbReference>
<dbReference type="InParanoid" id="L9LBA5"/>
<feature type="compositionally biased region" description="Acidic residues" evidence="3">
    <location>
        <begin position="768"/>
        <end position="777"/>
    </location>
</feature>
<keyword evidence="6" id="KW-1185">Reference proteome</keyword>
<dbReference type="Pfam" id="PF25239">
    <property type="entry name" value="WHD_CHMP7"/>
    <property type="match status" value="1"/>
</dbReference>
<dbReference type="Gene3D" id="3.30.70.330">
    <property type="match status" value="1"/>
</dbReference>
<feature type="coiled-coil region" evidence="2">
    <location>
        <begin position="282"/>
        <end position="309"/>
    </location>
</feature>
<reference evidence="6" key="1">
    <citation type="submission" date="2012-07" db="EMBL/GenBank/DDBJ databases">
        <title>Genome of the Chinese tree shrew, a rising model animal genetically related to primates.</title>
        <authorList>
            <person name="Zhang G."/>
            <person name="Fan Y."/>
            <person name="Yao Y."/>
            <person name="Huang Z."/>
        </authorList>
    </citation>
    <scope>NUCLEOTIDE SEQUENCE [LARGE SCALE GENOMIC DNA]</scope>
</reference>
<evidence type="ECO:0000256" key="1">
    <source>
        <dbReference type="ARBA" id="ARBA00006190"/>
    </source>
</evidence>
<feature type="compositionally biased region" description="Polar residues" evidence="3">
    <location>
        <begin position="698"/>
        <end position="714"/>
    </location>
</feature>
<evidence type="ECO:0000313" key="6">
    <source>
        <dbReference type="Proteomes" id="UP000011518"/>
    </source>
</evidence>
<dbReference type="EMBL" id="KB320441">
    <property type="protein sequence ID" value="ELW72183.1"/>
    <property type="molecule type" value="Genomic_DNA"/>
</dbReference>
<name>L9LBA5_TUPCH</name>
<dbReference type="InterPro" id="IPR036867">
    <property type="entry name" value="R3H_dom_sf"/>
</dbReference>
<feature type="compositionally biased region" description="Basic and acidic residues" evidence="3">
    <location>
        <begin position="1"/>
        <end position="15"/>
    </location>
</feature>